<dbReference type="Proteomes" id="UP001162992">
    <property type="component" value="Chromosome 9"/>
</dbReference>
<evidence type="ECO:0000313" key="1">
    <source>
        <dbReference type="EMBL" id="KAJ7543481.1"/>
    </source>
</evidence>
<protein>
    <submittedName>
        <fullName evidence="1">Uncharacterized protein</fullName>
    </submittedName>
</protein>
<gene>
    <name evidence="1" type="ORF">O6H91_09G039800</name>
</gene>
<sequence>MGLSQLHLRNLRDGVALGGDVVANELRCRSRRPTAVVVTKTKKLLSKQAQKIAKQADEHEKFLNKVKYCLGVFFFGTFCYLLGSRPQVIPKLYCLFFLTIAPLRWLYYRSKKWHYYLLDFCYYANVIFMIMLMCTPSNEKLFMMCFSFSEGPLAWALIVWRCSLVFSSFDKIVSVLIHLLPGTVFFIIRWWDPSTFPHHSAEVMGPWPAWPAVHNNSALWTWLFVVPLLFYTVWQISYFLIVNVMRRQRFMNDPDVMTSYRELARKASRADNIWWWLSGLLGDENRIFMYAILQGIFTVATMALTVPMFKSYKMHVIFELFKVTASIWNGGNFLFEVMPKQADKRNKKAESKQTLVEIKSKKDLNDLRPGSEVLSFDKPIMNGTVPSDIQNVGSDCGTMIEKDQIVCAVCKQSDSPVSRMRYLVEGINDCIEKQTQLQDTPLATGPEYSSIFSVRSMLGCSDKVDSVQTSLTHFDQICCET</sequence>
<reference evidence="2" key="1">
    <citation type="journal article" date="2024" name="Proc. Natl. Acad. Sci. U.S.A.">
        <title>Extraordinary preservation of gene collinearity over three hundred million years revealed in homosporous lycophytes.</title>
        <authorList>
            <person name="Li C."/>
            <person name="Wickell D."/>
            <person name="Kuo L.Y."/>
            <person name="Chen X."/>
            <person name="Nie B."/>
            <person name="Liao X."/>
            <person name="Peng D."/>
            <person name="Ji J."/>
            <person name="Jenkins J."/>
            <person name="Williams M."/>
            <person name="Shu S."/>
            <person name="Plott C."/>
            <person name="Barry K."/>
            <person name="Rajasekar S."/>
            <person name="Grimwood J."/>
            <person name="Han X."/>
            <person name="Sun S."/>
            <person name="Hou Z."/>
            <person name="He W."/>
            <person name="Dai G."/>
            <person name="Sun C."/>
            <person name="Schmutz J."/>
            <person name="Leebens-Mack J.H."/>
            <person name="Li F.W."/>
            <person name="Wang L."/>
        </authorList>
    </citation>
    <scope>NUCLEOTIDE SEQUENCE [LARGE SCALE GENOMIC DNA]</scope>
    <source>
        <strain evidence="2">cv. PW_Plant_1</strain>
    </source>
</reference>
<comment type="caution">
    <text evidence="1">The sequence shown here is derived from an EMBL/GenBank/DDBJ whole genome shotgun (WGS) entry which is preliminary data.</text>
</comment>
<dbReference type="EMBL" id="CM055100">
    <property type="protein sequence ID" value="KAJ7543481.1"/>
    <property type="molecule type" value="Genomic_DNA"/>
</dbReference>
<organism evidence="1 2">
    <name type="scientific">Diphasiastrum complanatum</name>
    <name type="common">Issler's clubmoss</name>
    <name type="synonym">Lycopodium complanatum</name>
    <dbReference type="NCBI Taxonomy" id="34168"/>
    <lineage>
        <taxon>Eukaryota</taxon>
        <taxon>Viridiplantae</taxon>
        <taxon>Streptophyta</taxon>
        <taxon>Embryophyta</taxon>
        <taxon>Tracheophyta</taxon>
        <taxon>Lycopodiopsida</taxon>
        <taxon>Lycopodiales</taxon>
        <taxon>Lycopodiaceae</taxon>
        <taxon>Lycopodioideae</taxon>
        <taxon>Diphasiastrum</taxon>
    </lineage>
</organism>
<accession>A0ACC2CNC5</accession>
<evidence type="ECO:0000313" key="2">
    <source>
        <dbReference type="Proteomes" id="UP001162992"/>
    </source>
</evidence>
<name>A0ACC2CNC5_DIPCM</name>
<keyword evidence="2" id="KW-1185">Reference proteome</keyword>
<proteinExistence type="predicted"/>